<keyword evidence="3 5" id="KW-1133">Transmembrane helix</keyword>
<evidence type="ECO:0000256" key="2">
    <source>
        <dbReference type="ARBA" id="ARBA00022692"/>
    </source>
</evidence>
<gene>
    <name evidence="6" type="ORF">A3F84_24915</name>
</gene>
<reference evidence="6 7" key="1">
    <citation type="journal article" date="2016" name="Nat. Commun.">
        <title>Thousands of microbial genomes shed light on interconnected biogeochemical processes in an aquifer system.</title>
        <authorList>
            <person name="Anantharaman K."/>
            <person name="Brown C.T."/>
            <person name="Hug L.A."/>
            <person name="Sharon I."/>
            <person name="Castelle C.J."/>
            <person name="Probst A.J."/>
            <person name="Thomas B.C."/>
            <person name="Singh A."/>
            <person name="Wilkins M.J."/>
            <person name="Karaoz U."/>
            <person name="Brodie E.L."/>
            <person name="Williams K.H."/>
            <person name="Hubbard S.S."/>
            <person name="Banfield J.F."/>
        </authorList>
    </citation>
    <scope>NUCLEOTIDE SEQUENCE [LARGE SCALE GENOMIC DNA]</scope>
    <source>
        <strain evidence="7">RIFCSPLOWO2_12_FULL_64_10</strain>
    </source>
</reference>
<evidence type="ECO:0000256" key="1">
    <source>
        <dbReference type="ARBA" id="ARBA00004141"/>
    </source>
</evidence>
<evidence type="ECO:0000313" key="6">
    <source>
        <dbReference type="EMBL" id="OGG55858.1"/>
    </source>
</evidence>
<dbReference type="Pfam" id="PF02361">
    <property type="entry name" value="CbiQ"/>
    <property type="match status" value="1"/>
</dbReference>
<dbReference type="GO" id="GO:0005886">
    <property type="term" value="C:plasma membrane"/>
    <property type="evidence" value="ECO:0007669"/>
    <property type="project" value="TreeGrafter"/>
</dbReference>
<feature type="transmembrane region" description="Helical" evidence="5">
    <location>
        <begin position="44"/>
        <end position="63"/>
    </location>
</feature>
<proteinExistence type="predicted"/>
<keyword evidence="4 5" id="KW-0472">Membrane</keyword>
<dbReference type="PANTHER" id="PTHR33514:SF13">
    <property type="entry name" value="PROTEIN ABCI12, CHLOROPLASTIC"/>
    <property type="match status" value="1"/>
</dbReference>
<name>A0A1F6D342_HANXR</name>
<comment type="subcellular location">
    <subcellularLocation>
        <location evidence="1">Membrane</location>
        <topology evidence="1">Multi-pass membrane protein</topology>
    </subcellularLocation>
</comment>
<dbReference type="CDD" id="cd16914">
    <property type="entry name" value="EcfT"/>
    <property type="match status" value="1"/>
</dbReference>
<dbReference type="InterPro" id="IPR003339">
    <property type="entry name" value="ABC/ECF_trnsptr_transmembrane"/>
</dbReference>
<organism evidence="6 7">
    <name type="scientific">Handelsmanbacteria sp. (strain RIFCSPLOWO2_12_FULL_64_10)</name>
    <dbReference type="NCBI Taxonomy" id="1817868"/>
    <lineage>
        <taxon>Bacteria</taxon>
        <taxon>Candidatus Handelsmaniibacteriota</taxon>
    </lineage>
</organism>
<feature type="transmembrane region" description="Helical" evidence="5">
    <location>
        <begin position="112"/>
        <end position="135"/>
    </location>
</feature>
<dbReference type="Proteomes" id="UP000178606">
    <property type="component" value="Unassembled WGS sequence"/>
</dbReference>
<evidence type="ECO:0000313" key="7">
    <source>
        <dbReference type="Proteomes" id="UP000178606"/>
    </source>
</evidence>
<accession>A0A1F6D342</accession>
<feature type="transmembrane region" description="Helical" evidence="5">
    <location>
        <begin position="242"/>
        <end position="261"/>
    </location>
</feature>
<sequence>MSYLNSITFGRYIPTGSVVHRLDARTKLISALALLSANVSGQSFAPLAGMFLLVFAVAGLAHLRLTLVLSNLRPMAWLLALTVLLNAVLTPGRGEAFGGAFTEEGVRQGLFLALRLAGLVLTASLLTLTTSPLDLADGMERLMRPAKRVGVPAHELAMTMTIALRFVPTLADEAERLRRAQLSRGADIEGGLLRRLRGLTSLLVPLFLSAFRRADRLAVAMEARCYRGEEGRTHYAQAGFRGIDAVAAVAVALVVAGMWCWK</sequence>
<keyword evidence="2 5" id="KW-0812">Transmembrane</keyword>
<evidence type="ECO:0000256" key="3">
    <source>
        <dbReference type="ARBA" id="ARBA00022989"/>
    </source>
</evidence>
<feature type="transmembrane region" description="Helical" evidence="5">
    <location>
        <begin position="75"/>
        <end position="92"/>
    </location>
</feature>
<evidence type="ECO:0008006" key="8">
    <source>
        <dbReference type="Google" id="ProtNLM"/>
    </source>
</evidence>
<evidence type="ECO:0000256" key="5">
    <source>
        <dbReference type="SAM" id="Phobius"/>
    </source>
</evidence>
<dbReference type="EMBL" id="MFKF01000059">
    <property type="protein sequence ID" value="OGG55858.1"/>
    <property type="molecule type" value="Genomic_DNA"/>
</dbReference>
<comment type="caution">
    <text evidence="6">The sequence shown here is derived from an EMBL/GenBank/DDBJ whole genome shotgun (WGS) entry which is preliminary data.</text>
</comment>
<protein>
    <recommendedName>
        <fullName evidence="8">Transporter</fullName>
    </recommendedName>
</protein>
<dbReference type="PANTHER" id="PTHR33514">
    <property type="entry name" value="PROTEIN ABCI12, CHLOROPLASTIC"/>
    <property type="match status" value="1"/>
</dbReference>
<evidence type="ECO:0000256" key="4">
    <source>
        <dbReference type="ARBA" id="ARBA00023136"/>
    </source>
</evidence>
<dbReference type="AlphaFoldDB" id="A0A1F6D342"/>